<feature type="compositionally biased region" description="Pro residues" evidence="5">
    <location>
        <begin position="103"/>
        <end position="161"/>
    </location>
</feature>
<keyword evidence="3" id="KW-0406">Ion transport</keyword>
<comment type="similarity">
    <text evidence="1">Belongs to the V-ATPase D subunit family.</text>
</comment>
<comment type="caution">
    <text evidence="6">The sequence shown here is derived from an EMBL/GenBank/DDBJ whole genome shotgun (WGS) entry which is preliminary data.</text>
</comment>
<gene>
    <name evidence="6" type="ORF">HW555_010937</name>
</gene>
<evidence type="ECO:0000256" key="2">
    <source>
        <dbReference type="ARBA" id="ARBA00022448"/>
    </source>
</evidence>
<dbReference type="InterPro" id="IPR002699">
    <property type="entry name" value="V_ATPase_D"/>
</dbReference>
<feature type="region of interest" description="Disordered" evidence="5">
    <location>
        <begin position="434"/>
        <end position="466"/>
    </location>
</feature>
<dbReference type="Pfam" id="PF01813">
    <property type="entry name" value="ATP-synt_D"/>
    <property type="match status" value="1"/>
</dbReference>
<organism evidence="6 7">
    <name type="scientific">Spodoptera exigua</name>
    <name type="common">Beet armyworm</name>
    <name type="synonym">Noctua fulgens</name>
    <dbReference type="NCBI Taxonomy" id="7107"/>
    <lineage>
        <taxon>Eukaryota</taxon>
        <taxon>Metazoa</taxon>
        <taxon>Ecdysozoa</taxon>
        <taxon>Arthropoda</taxon>
        <taxon>Hexapoda</taxon>
        <taxon>Insecta</taxon>
        <taxon>Pterygota</taxon>
        <taxon>Neoptera</taxon>
        <taxon>Endopterygota</taxon>
        <taxon>Lepidoptera</taxon>
        <taxon>Glossata</taxon>
        <taxon>Ditrysia</taxon>
        <taxon>Noctuoidea</taxon>
        <taxon>Noctuidae</taxon>
        <taxon>Amphipyrinae</taxon>
        <taxon>Spodoptera</taxon>
    </lineage>
</organism>
<protein>
    <submittedName>
        <fullName evidence="6">Uncharacterized protein</fullName>
    </submittedName>
</protein>
<comment type="function">
    <text evidence="4">Subunit of the V1 complex of vacuolar(H+)-ATPase (V-ATPase), a multisubunit enzyme composed of a peripheral complex (V1) that hydrolyzes ATP and a membrane integral complex (V0) that translocates protons. V-ATPase is responsible for acidifying and maintaining the pH of intracellular compartments and in some cell types, is targeted to the plasma membrane, where it is responsible for acidifying the extracellular environment.</text>
</comment>
<proteinExistence type="inferred from homology"/>
<evidence type="ECO:0000256" key="5">
    <source>
        <dbReference type="SAM" id="MobiDB-lite"/>
    </source>
</evidence>
<dbReference type="EMBL" id="JACKWZ010000298">
    <property type="protein sequence ID" value="KAF9409790.1"/>
    <property type="molecule type" value="Genomic_DNA"/>
</dbReference>
<evidence type="ECO:0000313" key="6">
    <source>
        <dbReference type="EMBL" id="KAF9409790.1"/>
    </source>
</evidence>
<feature type="region of interest" description="Disordered" evidence="5">
    <location>
        <begin position="93"/>
        <end position="161"/>
    </location>
</feature>
<evidence type="ECO:0000256" key="3">
    <source>
        <dbReference type="ARBA" id="ARBA00023065"/>
    </source>
</evidence>
<evidence type="ECO:0000256" key="4">
    <source>
        <dbReference type="ARBA" id="ARBA00045737"/>
    </source>
</evidence>
<sequence>MTPDPFLDFLPTIRIWKKMTSVKNLVGVKIEYQQEFCIHRKQNVLSRCIIPRILITMNYITSELDEMEREETFRLKRFKQLKYVRVDKGKPDEAILEEEPQPKPKVLPVPQPPKSIPEPPKSIPEPPKVIPQPPKIPEPPKVIPQPPKIIPPPKVEIPPPKIEIPPAEAEYIKPKEKEIIPIKSVCSCHKIPEEKPSVICPPCELEEGETFQPVPSKTVCCKERLEHLKTHINHLIELIEQLNAKEEFPDLRKETIIKSCEAMKIKIEEVSYPPPPCDICQKEPPIPEPPCATVPASTVPSCIPSICSKLAPSAKSSRTAPPEIPPIRSLLLKSSQQKLTLSCFETEYKEIVRITTSLNPDGTLTEEKQIITVKTERRNPMTEDKKGDESYATPCCKNDNNDGGAGGFDGGVGPPTDDVRSCRVVGVCGSGMTERPCGGSQKGTSGDFKDGGGSKADISAGGGSARRLSSKLSFKEGGVCQSKRSALRLAGDNTTKSTCMDSGVCSAPTPPNTSIPPPATSATPAAAICDPCAPPITRKPCPCDEIYGDKKPSIDTIPSIHYSLEIYNPSRDAGMLNANAADENSKAAKSSADVRTCKNCGVCTITDSAPGSAYDIDSWGSMSQCTCDDYQSDAVCGSRCVITEYVTTIYQNGKDNVDACRKACRTVGCGSSYKHTKTFLTGFNPHPPISFHHPPRGVPAASKSTTTSLKHSDSQLASDCTCKASKGTEVEKMTSARISELSSVASSYSSPIAELKDVYCETDAPLCKECVSASTSAQSAWNYPLDKKMCDKSTFCIPNCSTRAGVGNIDNSLFGTGLRRERDLAKPTSFSCNASKISKVKSLTRTGYSDITLKPQTPSDYKNKDAYNEIIYKGCLFNDLRQMIMARSISTQCSEATMVSGMNSSSSYHSQSETTCQRCSTDLRNNPTCYTYLESRDYDLKDERCVYCGTLGQFSTPSASLLSKNSAVQSTASQKTSPFSKSYNSSNSRFSECKSICSVIAKQIRSGCGSPLQSEICCPKPGSVRKVKEVPKPIAKVDAMTSTKRCDRFDCRPLLAFSNNHTCARIRKNVCACHSDSHVCATTQICPILQRSKSCCHNFYRRC</sequence>
<evidence type="ECO:0000313" key="7">
    <source>
        <dbReference type="Proteomes" id="UP000648187"/>
    </source>
</evidence>
<keyword evidence="2" id="KW-0813">Transport</keyword>
<keyword evidence="7" id="KW-1185">Reference proteome</keyword>
<evidence type="ECO:0000256" key="1">
    <source>
        <dbReference type="ARBA" id="ARBA00005850"/>
    </source>
</evidence>
<accession>A0A835L546</accession>
<dbReference type="GO" id="GO:0046961">
    <property type="term" value="F:proton-transporting ATPase activity, rotational mechanism"/>
    <property type="evidence" value="ECO:0007669"/>
    <property type="project" value="InterPro"/>
</dbReference>
<dbReference type="Proteomes" id="UP000648187">
    <property type="component" value="Unassembled WGS sequence"/>
</dbReference>
<dbReference type="Gene3D" id="1.10.287.3240">
    <property type="match status" value="1"/>
</dbReference>
<reference evidence="6" key="1">
    <citation type="submission" date="2020-08" db="EMBL/GenBank/DDBJ databases">
        <title>Spodoptera exigua strain:BAW_Kor-Di-RS1 Genome sequencing and assembly.</title>
        <authorList>
            <person name="Kim J."/>
            <person name="Nam H.Y."/>
            <person name="Kwon M."/>
            <person name="Choi J.H."/>
            <person name="Cho S.R."/>
            <person name="Kim G.-H."/>
        </authorList>
    </citation>
    <scope>NUCLEOTIDE SEQUENCE</scope>
    <source>
        <strain evidence="6">BAW_Kor-Di-RS1</strain>
        <tissue evidence="6">Whole-body</tissue>
    </source>
</reference>
<name>A0A835L546_SPOEX</name>
<dbReference type="AlphaFoldDB" id="A0A835L546"/>